<dbReference type="Proteomes" id="UP001177023">
    <property type="component" value="Unassembled WGS sequence"/>
</dbReference>
<keyword evidence="3" id="KW-1185">Reference proteome</keyword>
<feature type="signal peptide" evidence="1">
    <location>
        <begin position="1"/>
        <end position="19"/>
    </location>
</feature>
<evidence type="ECO:0000313" key="3">
    <source>
        <dbReference type="Proteomes" id="UP001177023"/>
    </source>
</evidence>
<accession>A0AA36DIF7</accession>
<protein>
    <submittedName>
        <fullName evidence="2">Uncharacterized protein</fullName>
    </submittedName>
</protein>
<reference evidence="2" key="1">
    <citation type="submission" date="2023-06" db="EMBL/GenBank/DDBJ databases">
        <authorList>
            <person name="Delattre M."/>
        </authorList>
    </citation>
    <scope>NUCLEOTIDE SEQUENCE</scope>
    <source>
        <strain evidence="2">AF72</strain>
    </source>
</reference>
<feature type="chain" id="PRO_5041449609" evidence="1">
    <location>
        <begin position="20"/>
        <end position="193"/>
    </location>
</feature>
<evidence type="ECO:0000313" key="2">
    <source>
        <dbReference type="EMBL" id="CAJ0586936.1"/>
    </source>
</evidence>
<evidence type="ECO:0000256" key="1">
    <source>
        <dbReference type="SAM" id="SignalP"/>
    </source>
</evidence>
<keyword evidence="1" id="KW-0732">Signal</keyword>
<name>A0AA36DIF7_9BILA</name>
<comment type="caution">
    <text evidence="2">The sequence shown here is derived from an EMBL/GenBank/DDBJ whole genome shotgun (WGS) entry which is preliminary data.</text>
</comment>
<sequence>MMRLTLLLFLLVLCRRSSAKKPNCFSALHTCVINGPTAGITVSSVRHFVVPRFCLQIAQHVAPCISETLNITRTGRTNAELFDQCHSDSSYEMAAEKDEVAMTARLVRYACEKYPNVAHHKSCFSEIYERCVRDEPGADCDRLKACQPRKTRRISKRNAKEQPAAPSSIVDSGVAYWICALVPMAALIYRIAI</sequence>
<feature type="non-terminal residue" evidence="2">
    <location>
        <position position="1"/>
    </location>
</feature>
<gene>
    <name evidence="2" type="ORF">MSPICULIGERA_LOCUS24917</name>
</gene>
<organism evidence="2 3">
    <name type="scientific">Mesorhabditis spiculigera</name>
    <dbReference type="NCBI Taxonomy" id="96644"/>
    <lineage>
        <taxon>Eukaryota</taxon>
        <taxon>Metazoa</taxon>
        <taxon>Ecdysozoa</taxon>
        <taxon>Nematoda</taxon>
        <taxon>Chromadorea</taxon>
        <taxon>Rhabditida</taxon>
        <taxon>Rhabditina</taxon>
        <taxon>Rhabditomorpha</taxon>
        <taxon>Rhabditoidea</taxon>
        <taxon>Rhabditidae</taxon>
        <taxon>Mesorhabditinae</taxon>
        <taxon>Mesorhabditis</taxon>
    </lineage>
</organism>
<proteinExistence type="predicted"/>
<dbReference type="EMBL" id="CATQJA010002709">
    <property type="protein sequence ID" value="CAJ0586936.1"/>
    <property type="molecule type" value="Genomic_DNA"/>
</dbReference>
<dbReference type="AlphaFoldDB" id="A0AA36DIF7"/>